<comment type="caution">
    <text evidence="1">The sequence shown here is derived from an EMBL/GenBank/DDBJ whole genome shotgun (WGS) entry which is preliminary data.</text>
</comment>
<accession>A0AAW1YGX9</accession>
<protein>
    <submittedName>
        <fullName evidence="1">Uncharacterized protein</fullName>
    </submittedName>
</protein>
<keyword evidence="2" id="KW-1185">Reference proteome</keyword>
<dbReference type="EMBL" id="JBEDUW010000001">
    <property type="protein sequence ID" value="KAK9947441.1"/>
    <property type="molecule type" value="Genomic_DNA"/>
</dbReference>
<dbReference type="Proteomes" id="UP001457282">
    <property type="component" value="Unassembled WGS sequence"/>
</dbReference>
<reference evidence="1 2" key="1">
    <citation type="journal article" date="2023" name="G3 (Bethesda)">
        <title>A chromosome-length genome assembly and annotation of blackberry (Rubus argutus, cv. 'Hillquist').</title>
        <authorList>
            <person name="Bruna T."/>
            <person name="Aryal R."/>
            <person name="Dudchenko O."/>
            <person name="Sargent D.J."/>
            <person name="Mead D."/>
            <person name="Buti M."/>
            <person name="Cavallini A."/>
            <person name="Hytonen T."/>
            <person name="Andres J."/>
            <person name="Pham M."/>
            <person name="Weisz D."/>
            <person name="Mascagni F."/>
            <person name="Usai G."/>
            <person name="Natali L."/>
            <person name="Bassil N."/>
            <person name="Fernandez G.E."/>
            <person name="Lomsadze A."/>
            <person name="Armour M."/>
            <person name="Olukolu B."/>
            <person name="Poorten T."/>
            <person name="Britton C."/>
            <person name="Davik J."/>
            <person name="Ashrafi H."/>
            <person name="Aiden E.L."/>
            <person name="Borodovsky M."/>
            <person name="Worthington M."/>
        </authorList>
    </citation>
    <scope>NUCLEOTIDE SEQUENCE [LARGE SCALE GENOMIC DNA]</scope>
    <source>
        <strain evidence="1">PI 553951</strain>
    </source>
</reference>
<dbReference type="AlphaFoldDB" id="A0AAW1YGX9"/>
<proteinExistence type="predicted"/>
<gene>
    <name evidence="1" type="ORF">M0R45_003067</name>
</gene>
<evidence type="ECO:0000313" key="1">
    <source>
        <dbReference type="EMBL" id="KAK9947441.1"/>
    </source>
</evidence>
<sequence length="136" mass="15546">MTATGKRKVTVSHRRNTADSTWQHVSSYWMPALPNLLMATRPTPCGRPHLAGSTLNKVAKSLATRSPPCHESCLFLRRQRNIPVGTLSDLNYVPTSYACGDDFLRYQLKLSSLYMWFLVPEGFRFRILIKKKINTF</sequence>
<name>A0AAW1YGX9_RUBAR</name>
<organism evidence="1 2">
    <name type="scientific">Rubus argutus</name>
    <name type="common">Southern blackberry</name>
    <dbReference type="NCBI Taxonomy" id="59490"/>
    <lineage>
        <taxon>Eukaryota</taxon>
        <taxon>Viridiplantae</taxon>
        <taxon>Streptophyta</taxon>
        <taxon>Embryophyta</taxon>
        <taxon>Tracheophyta</taxon>
        <taxon>Spermatophyta</taxon>
        <taxon>Magnoliopsida</taxon>
        <taxon>eudicotyledons</taxon>
        <taxon>Gunneridae</taxon>
        <taxon>Pentapetalae</taxon>
        <taxon>rosids</taxon>
        <taxon>fabids</taxon>
        <taxon>Rosales</taxon>
        <taxon>Rosaceae</taxon>
        <taxon>Rosoideae</taxon>
        <taxon>Rosoideae incertae sedis</taxon>
        <taxon>Rubus</taxon>
    </lineage>
</organism>
<evidence type="ECO:0000313" key="2">
    <source>
        <dbReference type="Proteomes" id="UP001457282"/>
    </source>
</evidence>